<dbReference type="Proteomes" id="UP001201812">
    <property type="component" value="Unassembled WGS sequence"/>
</dbReference>
<keyword evidence="1" id="KW-0732">Signal</keyword>
<feature type="chain" id="PRO_5042094891" description="Saposin B-type domain-containing protein" evidence="1">
    <location>
        <begin position="21"/>
        <end position="116"/>
    </location>
</feature>
<feature type="signal peptide" evidence="1">
    <location>
        <begin position="1"/>
        <end position="20"/>
    </location>
</feature>
<protein>
    <recommendedName>
        <fullName evidence="4">Saposin B-type domain-containing protein</fullName>
    </recommendedName>
</protein>
<evidence type="ECO:0000313" key="2">
    <source>
        <dbReference type="EMBL" id="KAI1700293.1"/>
    </source>
</evidence>
<sequence>MNRSLFILVIGACLIHDIMAVPTSDVTGPKTEEKPEEDPQQLQKMNLCDQCKWAIFGLTFTLPNELNYERQYFYAMLTDQFKQICGIIPDFCALIDGKESEFVKEVLDCTKVEVQG</sequence>
<evidence type="ECO:0000313" key="3">
    <source>
        <dbReference type="Proteomes" id="UP001201812"/>
    </source>
</evidence>
<dbReference type="AlphaFoldDB" id="A0AAD4QWD7"/>
<keyword evidence="3" id="KW-1185">Reference proteome</keyword>
<gene>
    <name evidence="2" type="ORF">DdX_16812</name>
</gene>
<evidence type="ECO:0008006" key="4">
    <source>
        <dbReference type="Google" id="ProtNLM"/>
    </source>
</evidence>
<proteinExistence type="predicted"/>
<name>A0AAD4QWD7_9BILA</name>
<evidence type="ECO:0000256" key="1">
    <source>
        <dbReference type="SAM" id="SignalP"/>
    </source>
</evidence>
<organism evidence="2 3">
    <name type="scientific">Ditylenchus destructor</name>
    <dbReference type="NCBI Taxonomy" id="166010"/>
    <lineage>
        <taxon>Eukaryota</taxon>
        <taxon>Metazoa</taxon>
        <taxon>Ecdysozoa</taxon>
        <taxon>Nematoda</taxon>
        <taxon>Chromadorea</taxon>
        <taxon>Rhabditida</taxon>
        <taxon>Tylenchina</taxon>
        <taxon>Tylenchomorpha</taxon>
        <taxon>Sphaerularioidea</taxon>
        <taxon>Anguinidae</taxon>
        <taxon>Anguininae</taxon>
        <taxon>Ditylenchus</taxon>
    </lineage>
</organism>
<accession>A0AAD4QWD7</accession>
<comment type="caution">
    <text evidence="2">The sequence shown here is derived from an EMBL/GenBank/DDBJ whole genome shotgun (WGS) entry which is preliminary data.</text>
</comment>
<dbReference type="EMBL" id="JAKKPZ010000150">
    <property type="protein sequence ID" value="KAI1700293.1"/>
    <property type="molecule type" value="Genomic_DNA"/>
</dbReference>
<reference evidence="2" key="1">
    <citation type="submission" date="2022-01" db="EMBL/GenBank/DDBJ databases">
        <title>Genome Sequence Resource for Two Populations of Ditylenchus destructor, the Migratory Endoparasitic Phytonematode.</title>
        <authorList>
            <person name="Zhang H."/>
            <person name="Lin R."/>
            <person name="Xie B."/>
        </authorList>
    </citation>
    <scope>NUCLEOTIDE SEQUENCE</scope>
    <source>
        <strain evidence="2">BazhouSP</strain>
    </source>
</reference>